<dbReference type="AlphaFoldDB" id="A0A1I4MB97"/>
<evidence type="ECO:0008006" key="4">
    <source>
        <dbReference type="Google" id="ProtNLM"/>
    </source>
</evidence>
<proteinExistence type="predicted"/>
<organism evidence="2 3">
    <name type="scientific">Methylorubrum salsuginis</name>
    <dbReference type="NCBI Taxonomy" id="414703"/>
    <lineage>
        <taxon>Bacteria</taxon>
        <taxon>Pseudomonadati</taxon>
        <taxon>Pseudomonadota</taxon>
        <taxon>Alphaproteobacteria</taxon>
        <taxon>Hyphomicrobiales</taxon>
        <taxon>Methylobacteriaceae</taxon>
        <taxon>Methylorubrum</taxon>
    </lineage>
</organism>
<protein>
    <recommendedName>
        <fullName evidence="4">Microcystin-dependent protein</fullName>
    </recommendedName>
</protein>
<name>A0A1I4MB97_9HYPH</name>
<reference evidence="3" key="1">
    <citation type="submission" date="2016-10" db="EMBL/GenBank/DDBJ databases">
        <authorList>
            <person name="Varghese N."/>
            <person name="Submissions S."/>
        </authorList>
    </citation>
    <scope>NUCLEOTIDE SEQUENCE [LARGE SCALE GENOMIC DNA]</scope>
    <source>
        <strain evidence="3">CGMCC 1.6474</strain>
    </source>
</reference>
<dbReference type="RefSeq" id="WP_425287086.1">
    <property type="nucleotide sequence ID" value="NZ_FOSV01000036.1"/>
</dbReference>
<keyword evidence="3" id="KW-1185">Reference proteome</keyword>
<feature type="non-terminal residue" evidence="2">
    <location>
        <position position="1"/>
    </location>
</feature>
<dbReference type="STRING" id="414703.SAMN04488125_13629"/>
<dbReference type="Proteomes" id="UP000198804">
    <property type="component" value="Unassembled WGS sequence"/>
</dbReference>
<gene>
    <name evidence="2" type="ORF">SAMN04488125_13629</name>
</gene>
<accession>A0A1I4MB97</accession>
<evidence type="ECO:0000313" key="3">
    <source>
        <dbReference type="Proteomes" id="UP000198804"/>
    </source>
</evidence>
<sequence>QQMPLHTHAMTVDGSPGKTSVPSGNYFAQTQAQGADDPFSSFTPNPARPATLNQASLQAVGGNLPHENRQPYLVINYIICTDGLYPSRQ</sequence>
<dbReference type="EMBL" id="FOSV01000036">
    <property type="protein sequence ID" value="SFM00460.1"/>
    <property type="molecule type" value="Genomic_DNA"/>
</dbReference>
<feature type="region of interest" description="Disordered" evidence="1">
    <location>
        <begin position="1"/>
        <end position="25"/>
    </location>
</feature>
<dbReference type="SUPFAM" id="SSF88874">
    <property type="entry name" value="Receptor-binding domain of short tail fibre protein gp12"/>
    <property type="match status" value="1"/>
</dbReference>
<evidence type="ECO:0000313" key="2">
    <source>
        <dbReference type="EMBL" id="SFM00460.1"/>
    </source>
</evidence>
<evidence type="ECO:0000256" key="1">
    <source>
        <dbReference type="SAM" id="MobiDB-lite"/>
    </source>
</evidence>